<evidence type="ECO:0000256" key="3">
    <source>
        <dbReference type="ARBA" id="ARBA00022737"/>
    </source>
</evidence>
<evidence type="ECO:0000256" key="7">
    <source>
        <dbReference type="HAMAP-Rule" id="MF_01008"/>
    </source>
</evidence>
<dbReference type="InterPro" id="IPR035642">
    <property type="entry name" value="MraZ_N"/>
</dbReference>
<dbReference type="CDD" id="cd16321">
    <property type="entry name" value="MraZ_C"/>
    <property type="match status" value="1"/>
</dbReference>
<protein>
    <recommendedName>
        <fullName evidence="1 7">Transcriptional regulator MraZ</fullName>
    </recommendedName>
</protein>
<comment type="subcellular location">
    <subcellularLocation>
        <location evidence="7">Cytoplasm</location>
        <location evidence="7">Nucleoid</location>
    </subcellularLocation>
</comment>
<dbReference type="KEGG" id="dov:DSCO28_35280"/>
<evidence type="ECO:0000256" key="4">
    <source>
        <dbReference type="ARBA" id="ARBA00023015"/>
    </source>
</evidence>
<dbReference type="CDD" id="cd16320">
    <property type="entry name" value="MraZ_N"/>
    <property type="match status" value="1"/>
</dbReference>
<dbReference type="InterPro" id="IPR035644">
    <property type="entry name" value="MraZ_C"/>
</dbReference>
<dbReference type="Proteomes" id="UP000425960">
    <property type="component" value="Chromosome"/>
</dbReference>
<dbReference type="HAMAP" id="MF_01008">
    <property type="entry name" value="MraZ"/>
    <property type="match status" value="1"/>
</dbReference>
<dbReference type="InterPro" id="IPR003444">
    <property type="entry name" value="MraZ"/>
</dbReference>
<dbReference type="AlphaFoldDB" id="A0A5K7ZRY1"/>
<keyword evidence="4 7" id="KW-0805">Transcription regulation</keyword>
<evidence type="ECO:0000256" key="2">
    <source>
        <dbReference type="ARBA" id="ARBA00022490"/>
    </source>
</evidence>
<dbReference type="GO" id="GO:0000976">
    <property type="term" value="F:transcription cis-regulatory region binding"/>
    <property type="evidence" value="ECO:0007669"/>
    <property type="project" value="TreeGrafter"/>
</dbReference>
<dbReference type="NCBIfam" id="TIGR00242">
    <property type="entry name" value="division/cell wall cluster transcriptional repressor MraZ"/>
    <property type="match status" value="1"/>
</dbReference>
<feature type="domain" description="SpoVT-AbrB" evidence="8">
    <location>
        <begin position="79"/>
        <end position="122"/>
    </location>
</feature>
<comment type="subunit">
    <text evidence="7">Forms oligomers.</text>
</comment>
<dbReference type="PANTHER" id="PTHR34701:SF1">
    <property type="entry name" value="TRANSCRIPTIONAL REGULATOR MRAZ"/>
    <property type="match status" value="1"/>
</dbReference>
<evidence type="ECO:0000259" key="8">
    <source>
        <dbReference type="PROSITE" id="PS51740"/>
    </source>
</evidence>
<keyword evidence="6 7" id="KW-0804">Transcription</keyword>
<dbReference type="InterPro" id="IPR007159">
    <property type="entry name" value="SpoVT-AbrB_dom"/>
</dbReference>
<dbReference type="SUPFAM" id="SSF89447">
    <property type="entry name" value="AbrB/MazE/MraZ-like"/>
    <property type="match status" value="1"/>
</dbReference>
<dbReference type="EMBL" id="AP021876">
    <property type="protein sequence ID" value="BBO82962.1"/>
    <property type="molecule type" value="Genomic_DNA"/>
</dbReference>
<dbReference type="InterPro" id="IPR038619">
    <property type="entry name" value="MraZ_sf"/>
</dbReference>
<keyword evidence="5 7" id="KW-0238">DNA-binding</keyword>
<evidence type="ECO:0000256" key="6">
    <source>
        <dbReference type="ARBA" id="ARBA00023163"/>
    </source>
</evidence>
<organism evidence="9 10">
    <name type="scientific">Desulfosarcina ovata subsp. sediminis</name>
    <dbReference type="NCBI Taxonomy" id="885957"/>
    <lineage>
        <taxon>Bacteria</taxon>
        <taxon>Pseudomonadati</taxon>
        <taxon>Thermodesulfobacteriota</taxon>
        <taxon>Desulfobacteria</taxon>
        <taxon>Desulfobacterales</taxon>
        <taxon>Desulfosarcinaceae</taxon>
        <taxon>Desulfosarcina</taxon>
    </lineage>
</organism>
<dbReference type="GO" id="GO:0003700">
    <property type="term" value="F:DNA-binding transcription factor activity"/>
    <property type="evidence" value="ECO:0007669"/>
    <property type="project" value="UniProtKB-UniRule"/>
</dbReference>
<accession>A0A5K7ZRY1</accession>
<dbReference type="GO" id="GO:2000143">
    <property type="term" value="P:negative regulation of DNA-templated transcription initiation"/>
    <property type="evidence" value="ECO:0007669"/>
    <property type="project" value="TreeGrafter"/>
</dbReference>
<dbReference type="RefSeq" id="WP_155312513.1">
    <property type="nucleotide sequence ID" value="NZ_AP021876.1"/>
</dbReference>
<dbReference type="GO" id="GO:0009295">
    <property type="term" value="C:nucleoid"/>
    <property type="evidence" value="ECO:0007669"/>
    <property type="project" value="UniProtKB-SubCell"/>
</dbReference>
<evidence type="ECO:0000256" key="5">
    <source>
        <dbReference type="ARBA" id="ARBA00023125"/>
    </source>
</evidence>
<dbReference type="InterPro" id="IPR020603">
    <property type="entry name" value="MraZ_dom"/>
</dbReference>
<feature type="domain" description="SpoVT-AbrB" evidence="8">
    <location>
        <begin position="5"/>
        <end position="50"/>
    </location>
</feature>
<dbReference type="InterPro" id="IPR037914">
    <property type="entry name" value="SpoVT-AbrB_sf"/>
</dbReference>
<name>A0A5K7ZRY1_9BACT</name>
<keyword evidence="3" id="KW-0677">Repeat</keyword>
<evidence type="ECO:0000313" key="9">
    <source>
        <dbReference type="EMBL" id="BBO82962.1"/>
    </source>
</evidence>
<keyword evidence="2 7" id="KW-0963">Cytoplasm</keyword>
<evidence type="ECO:0000313" key="10">
    <source>
        <dbReference type="Proteomes" id="UP000425960"/>
    </source>
</evidence>
<sequence>MFRGSSFHTIDPKGRIIIPTRFRDVLKAGGDERVMITCMDDCLFAYTLDEWSKLEQKILHLPQKSESMRRFQRIFIGGAHDCKCDGQGRVLIPPFLKKYAGLEKEIVLVGVLDRFEIWSQDNWDRENGQMAKDMGDDQVRQEIAQLGL</sequence>
<comment type="similarity">
    <text evidence="7">Belongs to the MraZ family.</text>
</comment>
<gene>
    <name evidence="7 9" type="primary">mraZ</name>
    <name evidence="9" type="ORF">DSCO28_35280</name>
</gene>
<dbReference type="PROSITE" id="PS51740">
    <property type="entry name" value="SPOVT_ABRB"/>
    <property type="match status" value="2"/>
</dbReference>
<dbReference type="Gene3D" id="3.40.1550.20">
    <property type="entry name" value="Transcriptional regulator MraZ domain"/>
    <property type="match status" value="1"/>
</dbReference>
<evidence type="ECO:0000256" key="1">
    <source>
        <dbReference type="ARBA" id="ARBA00013860"/>
    </source>
</evidence>
<dbReference type="Pfam" id="PF02381">
    <property type="entry name" value="MraZ"/>
    <property type="match status" value="2"/>
</dbReference>
<proteinExistence type="inferred from homology"/>
<reference evidence="9 10" key="1">
    <citation type="submission" date="2019-11" db="EMBL/GenBank/DDBJ databases">
        <title>Comparative genomics of hydrocarbon-degrading Desulfosarcina strains.</title>
        <authorList>
            <person name="Watanabe M."/>
            <person name="Kojima H."/>
            <person name="Fukui M."/>
        </authorList>
    </citation>
    <scope>NUCLEOTIDE SEQUENCE [LARGE SCALE GENOMIC DNA]</scope>
    <source>
        <strain evidence="9 10">28bB2T</strain>
    </source>
</reference>
<dbReference type="GO" id="GO:0005737">
    <property type="term" value="C:cytoplasm"/>
    <property type="evidence" value="ECO:0007669"/>
    <property type="project" value="UniProtKB-UniRule"/>
</dbReference>
<dbReference type="PANTHER" id="PTHR34701">
    <property type="entry name" value="TRANSCRIPTIONAL REGULATOR MRAZ"/>
    <property type="match status" value="1"/>
</dbReference>